<feature type="domain" description="SCP" evidence="2">
    <location>
        <begin position="243"/>
        <end position="425"/>
    </location>
</feature>
<dbReference type="InterPro" id="IPR035940">
    <property type="entry name" value="CAP_sf"/>
</dbReference>
<gene>
    <name evidence="3" type="ORF">MCOS_LOCUS1312</name>
</gene>
<evidence type="ECO:0000259" key="2">
    <source>
        <dbReference type="SMART" id="SM00198"/>
    </source>
</evidence>
<feature type="domain" description="SCP" evidence="2">
    <location>
        <begin position="6"/>
        <end position="141"/>
    </location>
</feature>
<dbReference type="SUPFAM" id="SSF55797">
    <property type="entry name" value="PR-1-like"/>
    <property type="match status" value="2"/>
</dbReference>
<dbReference type="PRINTS" id="PR00837">
    <property type="entry name" value="V5TPXLIKE"/>
</dbReference>
<evidence type="ECO:0000256" key="1">
    <source>
        <dbReference type="SAM" id="MobiDB-lite"/>
    </source>
</evidence>
<dbReference type="SMART" id="SM00198">
    <property type="entry name" value="SCP"/>
    <property type="match status" value="2"/>
</dbReference>
<dbReference type="InterPro" id="IPR014044">
    <property type="entry name" value="CAP_dom"/>
</dbReference>
<protein>
    <recommendedName>
        <fullName evidence="2">SCP domain-containing protein</fullName>
    </recommendedName>
</protein>
<dbReference type="InterPro" id="IPR001283">
    <property type="entry name" value="CRISP-related"/>
</dbReference>
<proteinExistence type="predicted"/>
<dbReference type="STRING" id="53468.A0A0R3U3X4"/>
<dbReference type="Pfam" id="PF00188">
    <property type="entry name" value="CAP"/>
    <property type="match status" value="2"/>
</dbReference>
<evidence type="ECO:0000313" key="3">
    <source>
        <dbReference type="EMBL" id="VDD75309.1"/>
    </source>
</evidence>
<dbReference type="PANTHER" id="PTHR10334">
    <property type="entry name" value="CYSTEINE-RICH SECRETORY PROTEIN-RELATED"/>
    <property type="match status" value="1"/>
</dbReference>
<dbReference type="OrthoDB" id="337038at2759"/>
<dbReference type="Proteomes" id="UP000267029">
    <property type="component" value="Unassembled WGS sequence"/>
</dbReference>
<feature type="region of interest" description="Disordered" evidence="1">
    <location>
        <begin position="153"/>
        <end position="178"/>
    </location>
</feature>
<dbReference type="CDD" id="cd05382">
    <property type="entry name" value="CAP_GAPR1-like"/>
    <property type="match status" value="2"/>
</dbReference>
<organism evidence="3 4">
    <name type="scientific">Mesocestoides corti</name>
    <name type="common">Flatworm</name>
    <dbReference type="NCBI Taxonomy" id="53468"/>
    <lineage>
        <taxon>Eukaryota</taxon>
        <taxon>Metazoa</taxon>
        <taxon>Spiralia</taxon>
        <taxon>Lophotrochozoa</taxon>
        <taxon>Platyhelminthes</taxon>
        <taxon>Cestoda</taxon>
        <taxon>Eucestoda</taxon>
        <taxon>Cyclophyllidea</taxon>
        <taxon>Mesocestoididae</taxon>
        <taxon>Mesocestoides</taxon>
    </lineage>
</organism>
<dbReference type="Gene3D" id="3.40.33.10">
    <property type="entry name" value="CAP"/>
    <property type="match status" value="2"/>
</dbReference>
<name>A0A0R3U3X4_MESCO</name>
<keyword evidence="4" id="KW-1185">Reference proteome</keyword>
<feature type="compositionally biased region" description="Polar residues" evidence="1">
    <location>
        <begin position="153"/>
        <end position="169"/>
    </location>
</feature>
<dbReference type="InterPro" id="IPR034113">
    <property type="entry name" value="SCP_GAPR1-like"/>
</dbReference>
<sequence length="450" mass="50701">MHDHVDFVEECLREHNRLRKLHMVEPLRHSIALDKTAQEWAETLLQKEDVVNSPLSNRGEIGESISKRTATTDLVDILGVELTAQWYSDIRNYDFESGTGPAGNFTQLVWAGTKEVGFGKARRKGQCVVVAHYRPPGNVRGRYRNNVFPAISEQSNKDFSPPRQTITKKTVSKDKEMDANGQEHVVFREVSETKDAGNSVYRRVVERFVDDNGAQVFEHRENALPPPSIKLTPSQPSNQTPLEFSEEMVRIHNSYRRLHGAADLVLNARLCAMAQEWAEFLVEEACLSNSGFTVDGVRLGENITSRWSNRALEKTGLSFFRHLFFHYCQVEVDYQKMVQIRAGFSSDVVETWYQEASRFKYGSEPVSIQGIGNFTQMIWASSRSLGVGKATRIIQNETANEEGDAPFSSKTVVVCFYFPPGNVASYFGENVHPPLPEQNNSPIGSSSAEK</sequence>
<accession>A0A0R3U3X4</accession>
<dbReference type="EMBL" id="UXSR01000155">
    <property type="protein sequence ID" value="VDD75309.1"/>
    <property type="molecule type" value="Genomic_DNA"/>
</dbReference>
<dbReference type="AlphaFoldDB" id="A0A0R3U3X4"/>
<reference evidence="3 4" key="1">
    <citation type="submission" date="2018-10" db="EMBL/GenBank/DDBJ databases">
        <authorList>
            <consortium name="Pathogen Informatics"/>
        </authorList>
    </citation>
    <scope>NUCLEOTIDE SEQUENCE [LARGE SCALE GENOMIC DNA]</scope>
</reference>
<evidence type="ECO:0000313" key="4">
    <source>
        <dbReference type="Proteomes" id="UP000267029"/>
    </source>
</evidence>